<protein>
    <submittedName>
        <fullName evidence="1">Uncharacterized protein</fullName>
    </submittedName>
</protein>
<accession>A0ACC1J6B6</accession>
<evidence type="ECO:0000313" key="2">
    <source>
        <dbReference type="Proteomes" id="UP001150603"/>
    </source>
</evidence>
<sequence length="605" mass="67925">MSVSGHWQEGAAYEKLAVQLAFIGQYHLLDEEFLLPPVTNNMGLYETGWSEHSHPARLEVLSRPGGILDHEQRRRAWWSIFQLERFNGMAMGRPPIIKPGWHWVWLPCSEELWAQDNPSGPLAWEMGLADFSQRPNSSVSNCRVDLILSLVMGQLLEQRTEMFRLFFPRVDRGTLFYDNLPTHSLGWTMRLRRLIEVVGSLERRIRQWHAELDRYADTFSARRHANFEMVGASCQIHLYACVLQIREHLFEDLLVNEEVNKASSVRTGPHTEQGSTGATTPANGSVPAAKDETLKQNGISDTAANSRELDFDLPSSRNSSVDLSAAFERHTGMPFERSTYQRGYMAKAKRPELTLQFVSDLDTLAQRCWDRSVAMADEIARLLRVHWLKPFDSAAGPSAGDLSGFVASSVNPGKSYDHQVGGAKLAAWTLGDNNSGNTKGPQAPSGADARRPSSVSGSSVVVSSLDPDIADRFKLMNPQTPYHLFVAGKVQAARLKQAVTAQDRKRQRQGKQSDEDAEMEDTEAPAAEPKDNEDLVVEDAIRRINEIWDSQALTADVTAIEGRLDDIVSALDYCQLFWYSLNFASHLRYLKREAMKPLLHSVYRS</sequence>
<comment type="caution">
    <text evidence="1">The sequence shown here is derived from an EMBL/GenBank/DDBJ whole genome shotgun (WGS) entry which is preliminary data.</text>
</comment>
<gene>
    <name evidence="1" type="ORF">FBU59_004255</name>
</gene>
<name>A0ACC1J6B6_9FUNG</name>
<organism evidence="1 2">
    <name type="scientific">Linderina macrospora</name>
    <dbReference type="NCBI Taxonomy" id="4868"/>
    <lineage>
        <taxon>Eukaryota</taxon>
        <taxon>Fungi</taxon>
        <taxon>Fungi incertae sedis</taxon>
        <taxon>Zoopagomycota</taxon>
        <taxon>Kickxellomycotina</taxon>
        <taxon>Kickxellomycetes</taxon>
        <taxon>Kickxellales</taxon>
        <taxon>Kickxellaceae</taxon>
        <taxon>Linderina</taxon>
    </lineage>
</organism>
<keyword evidence="2" id="KW-1185">Reference proteome</keyword>
<proteinExistence type="predicted"/>
<evidence type="ECO:0000313" key="1">
    <source>
        <dbReference type="EMBL" id="KAJ1939032.1"/>
    </source>
</evidence>
<dbReference type="EMBL" id="JANBPW010002978">
    <property type="protein sequence ID" value="KAJ1939032.1"/>
    <property type="molecule type" value="Genomic_DNA"/>
</dbReference>
<dbReference type="Proteomes" id="UP001150603">
    <property type="component" value="Unassembled WGS sequence"/>
</dbReference>
<reference evidence="1" key="1">
    <citation type="submission" date="2022-07" db="EMBL/GenBank/DDBJ databases">
        <title>Phylogenomic reconstructions and comparative analyses of Kickxellomycotina fungi.</title>
        <authorList>
            <person name="Reynolds N.K."/>
            <person name="Stajich J.E."/>
            <person name="Barry K."/>
            <person name="Grigoriev I.V."/>
            <person name="Crous P."/>
            <person name="Smith M.E."/>
        </authorList>
    </citation>
    <scope>NUCLEOTIDE SEQUENCE</scope>
    <source>
        <strain evidence="1">NRRL 5244</strain>
    </source>
</reference>